<reference evidence="1 2" key="1">
    <citation type="submission" date="2014-11" db="EMBL/GenBank/DDBJ databases">
        <title>Whole genome shotgun sequence of Sphingomonas parapaucimobilis NBRC 15100.</title>
        <authorList>
            <person name="Katano-Makiyama Y."/>
            <person name="Hosoyama A."/>
            <person name="Hashimoto M."/>
            <person name="Hosoyama Y."/>
            <person name="Noguchi M."/>
            <person name="Numata M."/>
            <person name="Tsuchikane K."/>
            <person name="Hirakata S."/>
            <person name="Uohara A."/>
            <person name="Shimodaira J."/>
            <person name="Ohji S."/>
            <person name="Ichikawa N."/>
            <person name="Kimura A."/>
            <person name="Yamazoe A."/>
            <person name="Fujita N."/>
        </authorList>
    </citation>
    <scope>NUCLEOTIDE SEQUENCE [LARGE SCALE GENOMIC DNA]</scope>
    <source>
        <strain evidence="1 2">NBRC 15100</strain>
    </source>
</reference>
<gene>
    <name evidence="1" type="ORF">SP5_030_00440</name>
</gene>
<protein>
    <submittedName>
        <fullName evidence="1">Uncharacterized protein</fullName>
    </submittedName>
</protein>
<organism evidence="1 2">
    <name type="scientific">Sphingomonas parapaucimobilis NBRC 15100</name>
    <dbReference type="NCBI Taxonomy" id="1219049"/>
    <lineage>
        <taxon>Bacteria</taxon>
        <taxon>Pseudomonadati</taxon>
        <taxon>Pseudomonadota</taxon>
        <taxon>Alphaproteobacteria</taxon>
        <taxon>Sphingomonadales</taxon>
        <taxon>Sphingomonadaceae</taxon>
        <taxon>Sphingomonas</taxon>
    </lineage>
</organism>
<proteinExistence type="predicted"/>
<dbReference type="EMBL" id="BBPI01000030">
    <property type="protein sequence ID" value="GAM00346.1"/>
    <property type="molecule type" value="Genomic_DNA"/>
</dbReference>
<evidence type="ECO:0000313" key="2">
    <source>
        <dbReference type="Proteomes" id="UP000032305"/>
    </source>
</evidence>
<dbReference type="Proteomes" id="UP000032305">
    <property type="component" value="Unassembled WGS sequence"/>
</dbReference>
<sequence length="65" mass="6592">MATVAARFGPAMPQAPVETIRPLRITATEALSTFSSRRAGVISGKVVLAPASAIEAQASSAIKPA</sequence>
<comment type="caution">
    <text evidence="1">The sequence shown here is derived from an EMBL/GenBank/DDBJ whole genome shotgun (WGS) entry which is preliminary data.</text>
</comment>
<dbReference type="AlphaFoldDB" id="A0A0A1W5F2"/>
<name>A0A0A1W5F2_9SPHN</name>
<keyword evidence="2" id="KW-1185">Reference proteome</keyword>
<evidence type="ECO:0000313" key="1">
    <source>
        <dbReference type="EMBL" id="GAM00346.1"/>
    </source>
</evidence>
<accession>A0A0A1W5F2</accession>